<organism evidence="12 13">
    <name type="scientific">Crinalium epipsammum PCC 9333</name>
    <dbReference type="NCBI Taxonomy" id="1173022"/>
    <lineage>
        <taxon>Bacteria</taxon>
        <taxon>Bacillati</taxon>
        <taxon>Cyanobacteriota</taxon>
        <taxon>Cyanophyceae</taxon>
        <taxon>Gomontiellales</taxon>
        <taxon>Gomontiellaceae</taxon>
        <taxon>Crinalium</taxon>
    </lineage>
</organism>
<keyword evidence="3" id="KW-0808">Transferase</keyword>
<dbReference type="RefSeq" id="WP_015203021.1">
    <property type="nucleotide sequence ID" value="NC_019753.1"/>
</dbReference>
<dbReference type="HOGENOM" id="CLU_009281_0_0_3"/>
<name>K9W0G5_9CYAN</name>
<dbReference type="InterPro" id="IPR043129">
    <property type="entry name" value="ATPase_NBD"/>
</dbReference>
<evidence type="ECO:0000256" key="4">
    <source>
        <dbReference type="ARBA" id="ARBA00022741"/>
    </source>
</evidence>
<dbReference type="GO" id="GO:0019150">
    <property type="term" value="F:D-ribulokinase activity"/>
    <property type="evidence" value="ECO:0007669"/>
    <property type="project" value="UniProtKB-EC"/>
</dbReference>
<evidence type="ECO:0000256" key="8">
    <source>
        <dbReference type="ARBA" id="ARBA00066370"/>
    </source>
</evidence>
<dbReference type="PANTHER" id="PTHR10196">
    <property type="entry name" value="SUGAR KINASE"/>
    <property type="match status" value="1"/>
</dbReference>
<comment type="similarity">
    <text evidence="2">Belongs to the FGGY kinase family.</text>
</comment>
<dbReference type="GO" id="GO:0005829">
    <property type="term" value="C:cytosol"/>
    <property type="evidence" value="ECO:0007669"/>
    <property type="project" value="TreeGrafter"/>
</dbReference>
<dbReference type="EC" id="2.7.1.47" evidence="8"/>
<comment type="cofactor">
    <cofactor evidence="1">
        <name>a divalent metal cation</name>
        <dbReference type="ChEBI" id="CHEBI:60240"/>
    </cofactor>
</comment>
<gene>
    <name evidence="12" type="ORF">Cri9333_2026</name>
</gene>
<dbReference type="InterPro" id="IPR000577">
    <property type="entry name" value="Carb_kinase_FGGY"/>
</dbReference>
<reference evidence="12 13" key="1">
    <citation type="submission" date="2012-06" db="EMBL/GenBank/DDBJ databases">
        <title>Finished chromosome of genome of Crinalium epipsammum PCC 9333.</title>
        <authorList>
            <consortium name="US DOE Joint Genome Institute"/>
            <person name="Gugger M."/>
            <person name="Coursin T."/>
            <person name="Rippka R."/>
            <person name="Tandeau De Marsac N."/>
            <person name="Huntemann M."/>
            <person name="Wei C.-L."/>
            <person name="Han J."/>
            <person name="Detter J.C."/>
            <person name="Han C."/>
            <person name="Tapia R."/>
            <person name="Davenport K."/>
            <person name="Daligault H."/>
            <person name="Erkkila T."/>
            <person name="Gu W."/>
            <person name="Munk A.C.C."/>
            <person name="Teshima H."/>
            <person name="Xu Y."/>
            <person name="Chain P."/>
            <person name="Chen A."/>
            <person name="Krypides N."/>
            <person name="Mavromatis K."/>
            <person name="Markowitz V."/>
            <person name="Szeto E."/>
            <person name="Ivanova N."/>
            <person name="Mikhailova N."/>
            <person name="Ovchinnikova G."/>
            <person name="Pagani I."/>
            <person name="Pati A."/>
            <person name="Goodwin L."/>
            <person name="Peters L."/>
            <person name="Pitluck S."/>
            <person name="Woyke T."/>
            <person name="Kerfeld C."/>
        </authorList>
    </citation>
    <scope>NUCLEOTIDE SEQUENCE [LARGE SCALE GENOMIC DNA]</scope>
    <source>
        <strain evidence="12 13">PCC 9333</strain>
    </source>
</reference>
<dbReference type="eggNOG" id="COG1070">
    <property type="taxonomic scope" value="Bacteria"/>
</dbReference>
<keyword evidence="4" id="KW-0547">Nucleotide-binding</keyword>
<evidence type="ECO:0000313" key="12">
    <source>
        <dbReference type="EMBL" id="AFZ12905.1"/>
    </source>
</evidence>
<protein>
    <recommendedName>
        <fullName evidence="9">D-ribulose kinase</fullName>
        <ecNumber evidence="8">2.7.1.47</ecNumber>
    </recommendedName>
</protein>
<evidence type="ECO:0000259" key="10">
    <source>
        <dbReference type="Pfam" id="PF00370"/>
    </source>
</evidence>
<dbReference type="GO" id="GO:0005524">
    <property type="term" value="F:ATP binding"/>
    <property type="evidence" value="ECO:0007669"/>
    <property type="project" value="UniProtKB-KW"/>
</dbReference>
<dbReference type="AlphaFoldDB" id="K9W0G5"/>
<sequence length="423" mass="46193">MDLYLGIDFGTSGARAIIIDTAGAIQAEAQYPFIQSNTDLAAIWQTALFNLIEQIFPEVKSKIKAIAINGTSSSVLLCDAAGKPVDTPILYNDARGVAVRDKLTEIAPPNHTVLSVTSSLAKLLWWWKCREVIYNASTYFLHQADWLAFLLHGKLGISDYHNALKLGYDVENLCYPSWLENQPFSHLFPQVLSPGTPISEITPDIARRFNLPSDCIVCTGTTDSIAAFIASGANFPGEAVTSLGSTLVIKLLSNTRIDDASYGIYSHRLGDLWLVGGASNTGGAVLREFFTDTELENLSKEIDANKESPLDYYPLLKEGDRFPINDPNLPPKLKPRPNSPVEFLHGLLESIARIEALGYQRLQQLGATQLTRVYTAGGGAKNPTWTNIRARHLQVPITPPQHTAAAFGTALLALRKSPCNSTL</sequence>
<dbReference type="SUPFAM" id="SSF53067">
    <property type="entry name" value="Actin-like ATPase domain"/>
    <property type="match status" value="2"/>
</dbReference>
<evidence type="ECO:0000256" key="5">
    <source>
        <dbReference type="ARBA" id="ARBA00022777"/>
    </source>
</evidence>
<dbReference type="CDD" id="cd07783">
    <property type="entry name" value="ASKHA_NBD_FGGY_SePSK_AtXK1-like"/>
    <property type="match status" value="1"/>
</dbReference>
<dbReference type="GO" id="GO:0005997">
    <property type="term" value="P:xylulose metabolic process"/>
    <property type="evidence" value="ECO:0007669"/>
    <property type="project" value="TreeGrafter"/>
</dbReference>
<evidence type="ECO:0000259" key="11">
    <source>
        <dbReference type="Pfam" id="PF02782"/>
    </source>
</evidence>
<dbReference type="InterPro" id="IPR018485">
    <property type="entry name" value="FGGY_C"/>
</dbReference>
<feature type="domain" description="Carbohydrate kinase FGGY N-terminal" evidence="10">
    <location>
        <begin position="3"/>
        <end position="229"/>
    </location>
</feature>
<dbReference type="Pfam" id="PF02782">
    <property type="entry name" value="FGGY_C"/>
    <property type="match status" value="1"/>
</dbReference>
<dbReference type="OrthoDB" id="9805576at2"/>
<dbReference type="GO" id="GO:0004856">
    <property type="term" value="F:D-xylulokinase activity"/>
    <property type="evidence" value="ECO:0007669"/>
    <property type="project" value="TreeGrafter"/>
</dbReference>
<dbReference type="PIRSF" id="PIRSF000538">
    <property type="entry name" value="GlpK"/>
    <property type="match status" value="1"/>
</dbReference>
<dbReference type="FunFam" id="3.30.420.40:FF:000180">
    <property type="entry name" value="D-ribulose kinase isoform X1"/>
    <property type="match status" value="1"/>
</dbReference>
<proteinExistence type="inferred from homology"/>
<evidence type="ECO:0000256" key="2">
    <source>
        <dbReference type="ARBA" id="ARBA00009156"/>
    </source>
</evidence>
<dbReference type="EMBL" id="CP003620">
    <property type="protein sequence ID" value="AFZ12905.1"/>
    <property type="molecule type" value="Genomic_DNA"/>
</dbReference>
<dbReference type="PATRIC" id="fig|1173022.3.peg.2190"/>
<evidence type="ECO:0000256" key="3">
    <source>
        <dbReference type="ARBA" id="ARBA00022679"/>
    </source>
</evidence>
<evidence type="ECO:0000256" key="6">
    <source>
        <dbReference type="ARBA" id="ARBA00022840"/>
    </source>
</evidence>
<evidence type="ECO:0000256" key="1">
    <source>
        <dbReference type="ARBA" id="ARBA00001968"/>
    </source>
</evidence>
<dbReference type="InterPro" id="IPR018484">
    <property type="entry name" value="FGGY_N"/>
</dbReference>
<keyword evidence="5 12" id="KW-0418">Kinase</keyword>
<dbReference type="Gene3D" id="3.30.420.40">
    <property type="match status" value="2"/>
</dbReference>
<feature type="domain" description="Carbohydrate kinase FGGY C-terminal" evidence="11">
    <location>
        <begin position="267"/>
        <end position="415"/>
    </location>
</feature>
<evidence type="ECO:0000256" key="9">
    <source>
        <dbReference type="ARBA" id="ARBA00072590"/>
    </source>
</evidence>
<keyword evidence="13" id="KW-1185">Reference proteome</keyword>
<evidence type="ECO:0000313" key="13">
    <source>
        <dbReference type="Proteomes" id="UP000010472"/>
    </source>
</evidence>
<dbReference type="Pfam" id="PF00370">
    <property type="entry name" value="FGGY_N"/>
    <property type="match status" value="1"/>
</dbReference>
<comment type="catalytic activity">
    <reaction evidence="7">
        <text>D-ribulose + ATP = D-ribulose 5-phosphate + ADP + H(+)</text>
        <dbReference type="Rhea" id="RHEA:17601"/>
        <dbReference type="ChEBI" id="CHEBI:15378"/>
        <dbReference type="ChEBI" id="CHEBI:17173"/>
        <dbReference type="ChEBI" id="CHEBI:30616"/>
        <dbReference type="ChEBI" id="CHEBI:58121"/>
        <dbReference type="ChEBI" id="CHEBI:456216"/>
        <dbReference type="EC" id="2.7.1.47"/>
    </reaction>
</comment>
<evidence type="ECO:0000256" key="7">
    <source>
        <dbReference type="ARBA" id="ARBA00051146"/>
    </source>
</evidence>
<keyword evidence="6" id="KW-0067">ATP-binding</keyword>
<accession>K9W0G5</accession>
<dbReference type="PANTHER" id="PTHR10196:SF80">
    <property type="entry name" value="D-RIBULOSE KINASE"/>
    <property type="match status" value="1"/>
</dbReference>
<dbReference type="STRING" id="1173022.Cri9333_2026"/>
<dbReference type="Proteomes" id="UP000010472">
    <property type="component" value="Chromosome"/>
</dbReference>
<dbReference type="KEGG" id="cep:Cri9333_2026"/>